<dbReference type="InterPro" id="IPR011009">
    <property type="entry name" value="Kinase-like_dom_sf"/>
</dbReference>
<evidence type="ECO:0000256" key="13">
    <source>
        <dbReference type="ARBA" id="ARBA00022737"/>
    </source>
</evidence>
<accession>A0A6J5VPB4</accession>
<dbReference type="GO" id="GO:0005524">
    <property type="term" value="F:ATP binding"/>
    <property type="evidence" value="ECO:0007669"/>
    <property type="project" value="UniProtKB-UniRule"/>
</dbReference>
<evidence type="ECO:0000259" key="25">
    <source>
        <dbReference type="PROSITE" id="PS50011"/>
    </source>
</evidence>
<dbReference type="PANTHER" id="PTHR48056">
    <property type="entry name" value="LRR RECEPTOR-LIKE SERINE/THREONINE-PROTEIN KINASE-RELATED"/>
    <property type="match status" value="1"/>
</dbReference>
<keyword evidence="7" id="KW-0723">Serine/threonine-protein kinase</keyword>
<dbReference type="InterPro" id="IPR003591">
    <property type="entry name" value="Leu-rich_rpt_typical-subtyp"/>
</dbReference>
<feature type="signal peptide" evidence="24">
    <location>
        <begin position="1"/>
        <end position="23"/>
    </location>
</feature>
<dbReference type="FunFam" id="3.80.10.10:FF:000400">
    <property type="entry name" value="Nuclear pore complex protein NUP107"/>
    <property type="match status" value="1"/>
</dbReference>
<dbReference type="Gene3D" id="3.40.50.2000">
    <property type="entry name" value="Glycogen Phosphorylase B"/>
    <property type="match status" value="1"/>
</dbReference>
<evidence type="ECO:0000256" key="4">
    <source>
        <dbReference type="ARBA" id="ARBA00012513"/>
    </source>
</evidence>
<dbReference type="InterPro" id="IPR001611">
    <property type="entry name" value="Leu-rich_rpt"/>
</dbReference>
<evidence type="ECO:0000313" key="27">
    <source>
        <dbReference type="Proteomes" id="UP000507222"/>
    </source>
</evidence>
<dbReference type="GO" id="GO:0033612">
    <property type="term" value="F:receptor serine/threonine kinase binding"/>
    <property type="evidence" value="ECO:0007669"/>
    <property type="project" value="TreeGrafter"/>
</dbReference>
<keyword evidence="14 23" id="KW-0547">Nucleotide-binding</keyword>
<dbReference type="Pfam" id="PF00069">
    <property type="entry name" value="Pkinase"/>
    <property type="match status" value="1"/>
</dbReference>
<comment type="similarity">
    <text evidence="3">Belongs to the protein kinase superfamily. Ser/Thr protein kinase family.</text>
</comment>
<dbReference type="InterPro" id="IPR007701">
    <property type="entry name" value="Interferon-rel_develop_reg_N"/>
</dbReference>
<dbReference type="GO" id="GO:0009791">
    <property type="term" value="P:post-embryonic development"/>
    <property type="evidence" value="ECO:0007669"/>
    <property type="project" value="UniProtKB-ARBA"/>
</dbReference>
<evidence type="ECO:0000256" key="22">
    <source>
        <dbReference type="ARBA" id="ARBA00048679"/>
    </source>
</evidence>
<dbReference type="SUPFAM" id="SSF56112">
    <property type="entry name" value="Protein kinase-like (PK-like)"/>
    <property type="match status" value="1"/>
</dbReference>
<dbReference type="PROSITE" id="PS51450">
    <property type="entry name" value="LRR"/>
    <property type="match status" value="1"/>
</dbReference>
<evidence type="ECO:0000256" key="11">
    <source>
        <dbReference type="ARBA" id="ARBA00022692"/>
    </source>
</evidence>
<keyword evidence="19" id="KW-0325">Glycoprotein</keyword>
<dbReference type="InterPro" id="IPR000719">
    <property type="entry name" value="Prot_kinase_dom"/>
</dbReference>
<dbReference type="InterPro" id="IPR050647">
    <property type="entry name" value="Plant_LRR-RLKs"/>
</dbReference>
<evidence type="ECO:0000313" key="26">
    <source>
        <dbReference type="EMBL" id="CAB4290093.1"/>
    </source>
</evidence>
<comment type="subcellular location">
    <subcellularLocation>
        <location evidence="1">Cell membrane</location>
        <topology evidence="1">Single-pass membrane protein</topology>
    </subcellularLocation>
    <subcellularLocation>
        <location evidence="2">Secreted</location>
        <location evidence="2">Cell wall</location>
    </subcellularLocation>
</comment>
<protein>
    <recommendedName>
        <fullName evidence="4">non-specific serine/threonine protein kinase</fullName>
        <ecNumber evidence="4">2.7.11.1</ecNumber>
    </recommendedName>
</protein>
<evidence type="ECO:0000256" key="9">
    <source>
        <dbReference type="ARBA" id="ARBA00022614"/>
    </source>
</evidence>
<evidence type="ECO:0000256" key="24">
    <source>
        <dbReference type="SAM" id="SignalP"/>
    </source>
</evidence>
<keyword evidence="5" id="KW-1003">Cell membrane</keyword>
<evidence type="ECO:0000256" key="18">
    <source>
        <dbReference type="ARBA" id="ARBA00023136"/>
    </source>
</evidence>
<dbReference type="GO" id="GO:0004674">
    <property type="term" value="F:protein serine/threonine kinase activity"/>
    <property type="evidence" value="ECO:0007669"/>
    <property type="project" value="UniProtKB-KW"/>
</dbReference>
<dbReference type="PROSITE" id="PS00108">
    <property type="entry name" value="PROTEIN_KINASE_ST"/>
    <property type="match status" value="1"/>
</dbReference>
<keyword evidence="6" id="KW-0964">Secreted</keyword>
<dbReference type="EC" id="2.7.11.1" evidence="4"/>
<evidence type="ECO:0000256" key="3">
    <source>
        <dbReference type="ARBA" id="ARBA00008684"/>
    </source>
</evidence>
<dbReference type="AlphaFoldDB" id="A0A6J5VPB4"/>
<evidence type="ECO:0000256" key="15">
    <source>
        <dbReference type="ARBA" id="ARBA00022777"/>
    </source>
</evidence>
<keyword evidence="8" id="KW-0597">Phosphoprotein</keyword>
<feature type="chain" id="PRO_5026961632" description="non-specific serine/threonine protein kinase" evidence="24">
    <location>
        <begin position="24"/>
        <end position="1144"/>
    </location>
</feature>
<proteinExistence type="inferred from homology"/>
<dbReference type="Pfam" id="PF05004">
    <property type="entry name" value="IFRD"/>
    <property type="match status" value="1"/>
</dbReference>
<evidence type="ECO:0000256" key="12">
    <source>
        <dbReference type="ARBA" id="ARBA00022729"/>
    </source>
</evidence>
<dbReference type="SMART" id="SM00369">
    <property type="entry name" value="LRR_TYP"/>
    <property type="match status" value="4"/>
</dbReference>
<evidence type="ECO:0000256" key="10">
    <source>
        <dbReference type="ARBA" id="ARBA00022679"/>
    </source>
</evidence>
<evidence type="ECO:0000256" key="20">
    <source>
        <dbReference type="ARBA" id="ARBA00038043"/>
    </source>
</evidence>
<keyword evidence="6" id="KW-0134">Cell wall</keyword>
<evidence type="ECO:0000256" key="16">
    <source>
        <dbReference type="ARBA" id="ARBA00022840"/>
    </source>
</evidence>
<sequence>MDATFLYLRCLLFLFCFLSHTKAGAVDERQLLLKFKSTFENSSTNSILNTWNSSNPVCSFSGVACNGKKFVREIDLTDQNLSGFLVLDDICQLKSLEKLVLRNNAFHPRLFPSEIFSLKNLTYLDLANCSLQGPVPKSIGNLSELTLLDLSYNNMVGEIPSEVGKLTKLWQLELYCNHLNGTLPFGLRNLTNLENFDASKNLLEGNLLEFRFSKNIVSLHLYENNLSGEVPAEFGEFKKLVDLGLFKNMLTGPLPQKLGSWSKFDSVDLSENFLTGTIPPDMCKMGTMTKLLFVQNKLSGEIPQNYAKCTTLKRFRVNNNLLYGVVPPGIWGLPNAEIIDIRSNRFEGPITSHIGKARTLPLLFASYNELSGELPDEISKATSLVSIVLDNNRFSGRIPRSLGDLKHLSILYLQSNMFSASIPKSLGRCFLLSDVNMAHNLLSGEIPSSLGSLPSLNSLNLSHNQLSGQIPEKLASLMLLDLTHNRLTGVIPKTLSIAAYKSSISGNPGLCSMYMSSFPQCSPGSGLSKDVRIVIICFSVGSAILLVLLICALQENLIGRGASGNVYRVLLADGKELAVKHIWNTDPSGGKSKAFDAEVATLSSIRHINVVKLYCSITSEGSSFLVYEYLPNGNLWDRLHTSEDMKLAWEPRYEIAVGAAKGLEYLHHCLERPMMHRDVKSSNILLDELLKPRIADFGLAKIVEASAGRDSTHVVAGTHGYIAPEYGYTYRVNEKSDVYSFGVVLMELVTGKKPMEPEFGETNNIVSWACTMHSSRESIPSMVDSYLPKACKEEAIEVLRIAMQCTDRLPERRPSMRSVVRMLEEGTGSKPQAWTEQHILGVFETRAETKMSLLAIIICCQDKISDAYRELLPVLSEALKSGTATLKMLNCLAIVGFVGSTNSERRPKVPCKLFWSSFILNLSVMSTQKSIRQRAVYYFSNRLEHNDKLVRVAACEALALIFETGSLDKFWKEAKDHSNCSHMQQSLRPAPQEARLPEGYQPPCFVADMFFPWATDAAAKVCIPRLVFHGTSFFALAASDCERRYEPFKSMSSDSGPFVMPNLPGEIKMTGAQVPYFLKENIDNDLTQLMKRAQESEVRSYGIVVNSFYELEPVYAHYYTRVLGRKAWHIGPLSPCNRDNEEKS</sequence>
<evidence type="ECO:0000256" key="7">
    <source>
        <dbReference type="ARBA" id="ARBA00022527"/>
    </source>
</evidence>
<dbReference type="Pfam" id="PF00560">
    <property type="entry name" value="LRR_1"/>
    <property type="match status" value="2"/>
</dbReference>
<dbReference type="Pfam" id="PF08263">
    <property type="entry name" value="LRRNT_2"/>
    <property type="match status" value="1"/>
</dbReference>
<evidence type="ECO:0000256" key="19">
    <source>
        <dbReference type="ARBA" id="ARBA00023180"/>
    </source>
</evidence>
<keyword evidence="17" id="KW-1133">Transmembrane helix</keyword>
<dbReference type="Gene3D" id="1.10.510.10">
    <property type="entry name" value="Transferase(Phosphotransferase) domain 1"/>
    <property type="match status" value="1"/>
</dbReference>
<dbReference type="SUPFAM" id="SSF52047">
    <property type="entry name" value="RNI-like"/>
    <property type="match status" value="1"/>
</dbReference>
<comment type="similarity">
    <text evidence="20">Belongs to the polygalacturonase-inhibiting protein family.</text>
</comment>
<evidence type="ECO:0000256" key="5">
    <source>
        <dbReference type="ARBA" id="ARBA00022475"/>
    </source>
</evidence>
<gene>
    <name evidence="26" type="ORF">CURHAP_LOCUS49949</name>
</gene>
<keyword evidence="15" id="KW-0418">Kinase</keyword>
<dbReference type="PROSITE" id="PS50011">
    <property type="entry name" value="PROTEIN_KINASE_DOM"/>
    <property type="match status" value="1"/>
</dbReference>
<keyword evidence="12 24" id="KW-0732">Signal</keyword>
<evidence type="ECO:0000256" key="6">
    <source>
        <dbReference type="ARBA" id="ARBA00022512"/>
    </source>
</evidence>
<dbReference type="InterPro" id="IPR055414">
    <property type="entry name" value="LRR_R13L4/SHOC2-like"/>
</dbReference>
<keyword evidence="13" id="KW-0677">Repeat</keyword>
<evidence type="ECO:0000256" key="14">
    <source>
        <dbReference type="ARBA" id="ARBA00022741"/>
    </source>
</evidence>
<reference evidence="26 27" key="1">
    <citation type="submission" date="2020-05" db="EMBL/GenBank/DDBJ databases">
        <authorList>
            <person name="Campoy J."/>
            <person name="Schneeberger K."/>
            <person name="Spophaly S."/>
        </authorList>
    </citation>
    <scope>NUCLEOTIDE SEQUENCE [LARGE SCALE GENOMIC DNA]</scope>
    <source>
        <strain evidence="26">PruArmRojPasFocal</strain>
    </source>
</reference>
<dbReference type="FunFam" id="1.10.510.10:FF:000417">
    <property type="entry name" value="Leucine-rich repeat receptor-like protein kinase"/>
    <property type="match status" value="1"/>
</dbReference>
<evidence type="ECO:0000256" key="17">
    <source>
        <dbReference type="ARBA" id="ARBA00022989"/>
    </source>
</evidence>
<evidence type="ECO:0000256" key="8">
    <source>
        <dbReference type="ARBA" id="ARBA00022553"/>
    </source>
</evidence>
<dbReference type="SUPFAM" id="SSF53756">
    <property type="entry name" value="UDP-Glycosyltransferase/glycogen phosphorylase"/>
    <property type="match status" value="1"/>
</dbReference>
<evidence type="ECO:0000256" key="2">
    <source>
        <dbReference type="ARBA" id="ARBA00004191"/>
    </source>
</evidence>
<dbReference type="Gene3D" id="3.30.200.20">
    <property type="entry name" value="Phosphorylase Kinase, domain 1"/>
    <property type="match status" value="1"/>
</dbReference>
<keyword evidence="9" id="KW-0433">Leucine-rich repeat</keyword>
<dbReference type="SUPFAM" id="SSF48371">
    <property type="entry name" value="ARM repeat"/>
    <property type="match status" value="1"/>
</dbReference>
<keyword evidence="11" id="KW-0812">Transmembrane</keyword>
<organism evidence="26 27">
    <name type="scientific">Prunus armeniaca</name>
    <name type="common">Apricot</name>
    <name type="synonym">Armeniaca vulgaris</name>
    <dbReference type="NCBI Taxonomy" id="36596"/>
    <lineage>
        <taxon>Eukaryota</taxon>
        <taxon>Viridiplantae</taxon>
        <taxon>Streptophyta</taxon>
        <taxon>Embryophyta</taxon>
        <taxon>Tracheophyta</taxon>
        <taxon>Spermatophyta</taxon>
        <taxon>Magnoliopsida</taxon>
        <taxon>eudicotyledons</taxon>
        <taxon>Gunneridae</taxon>
        <taxon>Pentapetalae</taxon>
        <taxon>rosids</taxon>
        <taxon>fabids</taxon>
        <taxon>Rosales</taxon>
        <taxon>Rosaceae</taxon>
        <taxon>Amygdaloideae</taxon>
        <taxon>Amygdaleae</taxon>
        <taxon>Prunus</taxon>
    </lineage>
</organism>
<dbReference type="PROSITE" id="PS00107">
    <property type="entry name" value="PROTEIN_KINASE_ATP"/>
    <property type="match status" value="1"/>
</dbReference>
<keyword evidence="16 23" id="KW-0067">ATP-binding</keyword>
<evidence type="ECO:0000256" key="21">
    <source>
        <dbReference type="ARBA" id="ARBA00047899"/>
    </source>
</evidence>
<keyword evidence="18" id="KW-0472">Membrane</keyword>
<dbReference type="InterPro" id="IPR016024">
    <property type="entry name" value="ARM-type_fold"/>
</dbReference>
<name>A0A6J5VPB4_PRUAR</name>
<dbReference type="SMART" id="SM00220">
    <property type="entry name" value="S_TKc"/>
    <property type="match status" value="1"/>
</dbReference>
<comment type="catalytic activity">
    <reaction evidence="21">
        <text>L-threonyl-[protein] + ATP = O-phospho-L-threonyl-[protein] + ADP + H(+)</text>
        <dbReference type="Rhea" id="RHEA:46608"/>
        <dbReference type="Rhea" id="RHEA-COMP:11060"/>
        <dbReference type="Rhea" id="RHEA-COMP:11605"/>
        <dbReference type="ChEBI" id="CHEBI:15378"/>
        <dbReference type="ChEBI" id="CHEBI:30013"/>
        <dbReference type="ChEBI" id="CHEBI:30616"/>
        <dbReference type="ChEBI" id="CHEBI:61977"/>
        <dbReference type="ChEBI" id="CHEBI:456216"/>
        <dbReference type="EC" id="2.7.11.1"/>
    </reaction>
</comment>
<evidence type="ECO:0000256" key="23">
    <source>
        <dbReference type="PROSITE-ProRule" id="PRU10141"/>
    </source>
</evidence>
<dbReference type="Proteomes" id="UP000507222">
    <property type="component" value="Unassembled WGS sequence"/>
</dbReference>
<dbReference type="InterPro" id="IPR008271">
    <property type="entry name" value="Ser/Thr_kinase_AS"/>
</dbReference>
<dbReference type="FunFam" id="3.80.10.10:FF:000233">
    <property type="entry name" value="Leucine-rich repeat receptor-like protein kinase TDR"/>
    <property type="match status" value="1"/>
</dbReference>
<dbReference type="InterPro" id="IPR032675">
    <property type="entry name" value="LRR_dom_sf"/>
</dbReference>
<dbReference type="InterPro" id="IPR017441">
    <property type="entry name" value="Protein_kinase_ATP_BS"/>
</dbReference>
<dbReference type="InterPro" id="IPR013210">
    <property type="entry name" value="LRR_N_plant-typ"/>
</dbReference>
<dbReference type="SUPFAM" id="SSF52058">
    <property type="entry name" value="L domain-like"/>
    <property type="match status" value="1"/>
</dbReference>
<feature type="domain" description="Protein kinase" evidence="25">
    <location>
        <begin position="552"/>
        <end position="835"/>
    </location>
</feature>
<dbReference type="GO" id="GO:0005886">
    <property type="term" value="C:plasma membrane"/>
    <property type="evidence" value="ECO:0007669"/>
    <property type="project" value="UniProtKB-SubCell"/>
</dbReference>
<evidence type="ECO:0000256" key="1">
    <source>
        <dbReference type="ARBA" id="ARBA00004162"/>
    </source>
</evidence>
<dbReference type="Pfam" id="PF23598">
    <property type="entry name" value="LRR_14"/>
    <property type="match status" value="1"/>
</dbReference>
<keyword evidence="10" id="KW-0808">Transferase</keyword>
<dbReference type="EMBL" id="CAEKDK010000008">
    <property type="protein sequence ID" value="CAB4290093.1"/>
    <property type="molecule type" value="Genomic_DNA"/>
</dbReference>
<dbReference type="Gene3D" id="3.80.10.10">
    <property type="entry name" value="Ribonuclease Inhibitor"/>
    <property type="match status" value="3"/>
</dbReference>
<comment type="catalytic activity">
    <reaction evidence="22">
        <text>L-seryl-[protein] + ATP = O-phospho-L-seryl-[protein] + ADP + H(+)</text>
        <dbReference type="Rhea" id="RHEA:17989"/>
        <dbReference type="Rhea" id="RHEA-COMP:9863"/>
        <dbReference type="Rhea" id="RHEA-COMP:11604"/>
        <dbReference type="ChEBI" id="CHEBI:15378"/>
        <dbReference type="ChEBI" id="CHEBI:29999"/>
        <dbReference type="ChEBI" id="CHEBI:30616"/>
        <dbReference type="ChEBI" id="CHEBI:83421"/>
        <dbReference type="ChEBI" id="CHEBI:456216"/>
        <dbReference type="EC" id="2.7.11.1"/>
    </reaction>
</comment>
<dbReference type="PANTHER" id="PTHR48056:SF41">
    <property type="entry name" value="RECEPTOR-LIKE PROTEIN KINASE HAIKU2"/>
    <property type="match status" value="1"/>
</dbReference>
<dbReference type="CDD" id="cd14066">
    <property type="entry name" value="STKc_IRAK"/>
    <property type="match status" value="1"/>
</dbReference>
<feature type="binding site" evidence="23">
    <location>
        <position position="580"/>
    </location>
    <ligand>
        <name>ATP</name>
        <dbReference type="ChEBI" id="CHEBI:30616"/>
    </ligand>
</feature>